<accession>A0A2U3PQ83</accession>
<dbReference type="EMBL" id="LS398110">
    <property type="protein sequence ID" value="SPP91298.1"/>
    <property type="molecule type" value="Genomic_DNA"/>
</dbReference>
<protein>
    <submittedName>
        <fullName evidence="1">Uncharacterized protein</fullName>
    </submittedName>
</protein>
<evidence type="ECO:0000313" key="2">
    <source>
        <dbReference type="Proteomes" id="UP000246085"/>
    </source>
</evidence>
<evidence type="ECO:0000313" key="1">
    <source>
        <dbReference type="EMBL" id="SPP91298.1"/>
    </source>
</evidence>
<reference evidence="1 2" key="1">
    <citation type="submission" date="2018-03" db="EMBL/GenBank/DDBJ databases">
        <authorList>
            <person name="Gully D."/>
        </authorList>
    </citation>
    <scope>NUCLEOTIDE SEQUENCE [LARGE SCALE GENOMIC DNA]</scope>
    <source>
        <strain evidence="1">ORS3257</strain>
    </source>
</reference>
<sequence>MIDRLNWYTETVHMLLRMASPIRRDGSSVHYLRKRVPADLTDKAAGLVLRVPVGMRRRR</sequence>
<dbReference type="Proteomes" id="UP000246085">
    <property type="component" value="Chromosome BRAD3257"/>
</dbReference>
<organism evidence="1 2">
    <name type="scientific">Bradyrhizobium vignae</name>
    <dbReference type="NCBI Taxonomy" id="1549949"/>
    <lineage>
        <taxon>Bacteria</taxon>
        <taxon>Pseudomonadati</taxon>
        <taxon>Pseudomonadota</taxon>
        <taxon>Alphaproteobacteria</taxon>
        <taxon>Hyphomicrobiales</taxon>
        <taxon>Nitrobacteraceae</taxon>
        <taxon>Bradyrhizobium</taxon>
    </lineage>
</organism>
<dbReference type="KEGG" id="bvz:BRAD3257_0123"/>
<dbReference type="AlphaFoldDB" id="A0A2U3PQ83"/>
<gene>
    <name evidence="1" type="ORF">BRAD3257_0123</name>
</gene>
<name>A0A2U3PQ83_9BRAD</name>
<proteinExistence type="predicted"/>